<gene>
    <name evidence="1" type="ORF">BJ959_001519</name>
</gene>
<dbReference type="AlphaFoldDB" id="A0A840X658"/>
<evidence type="ECO:0000313" key="2">
    <source>
        <dbReference type="Proteomes" id="UP000552883"/>
    </source>
</evidence>
<sequence>MTHPSPPAPSASAGAAIDAAAAALARQAATVQGLIRSLDQIVAALRAARVAGAWWGPAREALHVALDLERQRLEREGWRLESVEIQLRHEQRLLEESVPVGFLP</sequence>
<protein>
    <submittedName>
        <fullName evidence="1">Uncharacterized protein</fullName>
    </submittedName>
</protein>
<organism evidence="1 2">
    <name type="scientific">Microcella frigidaquae</name>
    <dbReference type="NCBI Taxonomy" id="424758"/>
    <lineage>
        <taxon>Bacteria</taxon>
        <taxon>Bacillati</taxon>
        <taxon>Actinomycetota</taxon>
        <taxon>Actinomycetes</taxon>
        <taxon>Micrococcales</taxon>
        <taxon>Microbacteriaceae</taxon>
        <taxon>Microcella</taxon>
    </lineage>
</organism>
<dbReference type="EMBL" id="JACHBS010000001">
    <property type="protein sequence ID" value="MBB5618023.1"/>
    <property type="molecule type" value="Genomic_DNA"/>
</dbReference>
<keyword evidence="2" id="KW-1185">Reference proteome</keyword>
<name>A0A840X658_9MICO</name>
<proteinExistence type="predicted"/>
<dbReference type="Proteomes" id="UP000552883">
    <property type="component" value="Unassembled WGS sequence"/>
</dbReference>
<evidence type="ECO:0000313" key="1">
    <source>
        <dbReference type="EMBL" id="MBB5618023.1"/>
    </source>
</evidence>
<reference evidence="1 2" key="1">
    <citation type="submission" date="2020-08" db="EMBL/GenBank/DDBJ databases">
        <title>Sequencing the genomes of 1000 actinobacteria strains.</title>
        <authorList>
            <person name="Klenk H.-P."/>
        </authorList>
    </citation>
    <scope>NUCLEOTIDE SEQUENCE [LARGE SCALE GENOMIC DNA]</scope>
    <source>
        <strain evidence="1 2">DSM 23889</strain>
    </source>
</reference>
<accession>A0A840X658</accession>
<comment type="caution">
    <text evidence="1">The sequence shown here is derived from an EMBL/GenBank/DDBJ whole genome shotgun (WGS) entry which is preliminary data.</text>
</comment>
<dbReference type="RefSeq" id="WP_153981278.1">
    <property type="nucleotide sequence ID" value="NZ_BAAANZ010000005.1"/>
</dbReference>